<dbReference type="PANTHER" id="PTHR24248:SF125">
    <property type="entry name" value="DOPAMINE D2-LIKE RECEPTOR"/>
    <property type="match status" value="1"/>
</dbReference>
<evidence type="ECO:0000313" key="12">
    <source>
        <dbReference type="EMBL" id="EDO47453.1"/>
    </source>
</evidence>
<organism evidence="12 13">
    <name type="scientific">Nematostella vectensis</name>
    <name type="common">Starlet sea anemone</name>
    <dbReference type="NCBI Taxonomy" id="45351"/>
    <lineage>
        <taxon>Eukaryota</taxon>
        <taxon>Metazoa</taxon>
        <taxon>Cnidaria</taxon>
        <taxon>Anthozoa</taxon>
        <taxon>Hexacorallia</taxon>
        <taxon>Actiniaria</taxon>
        <taxon>Edwardsiidae</taxon>
        <taxon>Nematostella</taxon>
    </lineage>
</organism>
<dbReference type="InterPro" id="IPR000276">
    <property type="entry name" value="GPCR_Rhodpsn"/>
</dbReference>
<dbReference type="InParanoid" id="A7RM70"/>
<evidence type="ECO:0000256" key="4">
    <source>
        <dbReference type="ARBA" id="ARBA00022989"/>
    </source>
</evidence>
<accession>A7RM70</accession>
<evidence type="ECO:0000259" key="11">
    <source>
        <dbReference type="PROSITE" id="PS50262"/>
    </source>
</evidence>
<feature type="transmembrane region" description="Helical" evidence="10">
    <location>
        <begin position="274"/>
        <end position="301"/>
    </location>
</feature>
<evidence type="ECO:0000313" key="13">
    <source>
        <dbReference type="Proteomes" id="UP000001593"/>
    </source>
</evidence>
<feature type="domain" description="G-protein coupled receptors family 1 profile" evidence="11">
    <location>
        <begin position="1"/>
        <end position="326"/>
    </location>
</feature>
<dbReference type="CDD" id="cd00637">
    <property type="entry name" value="7tm_classA_rhodopsin-like"/>
    <property type="match status" value="1"/>
</dbReference>
<evidence type="ECO:0000256" key="8">
    <source>
        <dbReference type="ARBA" id="ARBA00023170"/>
    </source>
</evidence>
<dbReference type="PROSITE" id="PS50262">
    <property type="entry name" value="G_PROTEIN_RECEP_F1_2"/>
    <property type="match status" value="1"/>
</dbReference>
<evidence type="ECO:0000256" key="3">
    <source>
        <dbReference type="ARBA" id="ARBA00022692"/>
    </source>
</evidence>
<keyword evidence="9" id="KW-0807">Transducer</keyword>
<dbReference type="PRINTS" id="PR00237">
    <property type="entry name" value="GPCRRHODOPSN"/>
</dbReference>
<evidence type="ECO:0000256" key="6">
    <source>
        <dbReference type="ARBA" id="ARBA00023136"/>
    </source>
</evidence>
<feature type="transmembrane region" description="Helical" evidence="10">
    <location>
        <begin position="24"/>
        <end position="47"/>
    </location>
</feature>
<dbReference type="PANTHER" id="PTHR24248">
    <property type="entry name" value="ADRENERGIC RECEPTOR-RELATED G-PROTEIN COUPLED RECEPTOR"/>
    <property type="match status" value="1"/>
</dbReference>
<evidence type="ECO:0000256" key="1">
    <source>
        <dbReference type="ARBA" id="ARBA00004651"/>
    </source>
</evidence>
<keyword evidence="8" id="KW-0675">Receptor</keyword>
<keyword evidence="5" id="KW-0297">G-protein coupled receptor</keyword>
<evidence type="ECO:0000256" key="9">
    <source>
        <dbReference type="ARBA" id="ARBA00023224"/>
    </source>
</evidence>
<name>A7RM70_NEMVE</name>
<dbReference type="Gene3D" id="1.20.1070.10">
    <property type="entry name" value="Rhodopsin 7-helix transmembrane proteins"/>
    <property type="match status" value="2"/>
</dbReference>
<dbReference type="GO" id="GO:0004930">
    <property type="term" value="F:G protein-coupled receptor activity"/>
    <property type="evidence" value="ECO:0000318"/>
    <property type="project" value="GO_Central"/>
</dbReference>
<evidence type="ECO:0000256" key="7">
    <source>
        <dbReference type="ARBA" id="ARBA00023157"/>
    </source>
</evidence>
<keyword evidence="7" id="KW-1015">Disulfide bond</keyword>
<dbReference type="Proteomes" id="UP000001593">
    <property type="component" value="Unassembled WGS sequence"/>
</dbReference>
<evidence type="ECO:0000256" key="5">
    <source>
        <dbReference type="ARBA" id="ARBA00023040"/>
    </source>
</evidence>
<keyword evidence="6 10" id="KW-0472">Membrane</keyword>
<reference evidence="12 13" key="1">
    <citation type="journal article" date="2007" name="Science">
        <title>Sea anemone genome reveals ancestral eumetazoan gene repertoire and genomic organization.</title>
        <authorList>
            <person name="Putnam N.H."/>
            <person name="Srivastava M."/>
            <person name="Hellsten U."/>
            <person name="Dirks B."/>
            <person name="Chapman J."/>
            <person name="Salamov A."/>
            <person name="Terry A."/>
            <person name="Shapiro H."/>
            <person name="Lindquist E."/>
            <person name="Kapitonov V.V."/>
            <person name="Jurka J."/>
            <person name="Genikhovich G."/>
            <person name="Grigoriev I.V."/>
            <person name="Lucas S.M."/>
            <person name="Steele R.E."/>
            <person name="Finnerty J.R."/>
            <person name="Technau U."/>
            <person name="Martindale M.Q."/>
            <person name="Rokhsar D.S."/>
        </authorList>
    </citation>
    <scope>NUCLEOTIDE SEQUENCE [LARGE SCALE GENOMIC DNA]</scope>
    <source>
        <strain evidence="13">CH2 X CH6</strain>
    </source>
</reference>
<keyword evidence="4 10" id="KW-1133">Transmembrane helix</keyword>
<dbReference type="GO" id="GO:0005886">
    <property type="term" value="C:plasma membrane"/>
    <property type="evidence" value="ECO:0000318"/>
    <property type="project" value="GO_Central"/>
</dbReference>
<dbReference type="OMA" id="CESCEIN"/>
<dbReference type="eggNOG" id="KOG3656">
    <property type="taxonomic scope" value="Eukaryota"/>
</dbReference>
<protein>
    <recommendedName>
        <fullName evidence="11">G-protein coupled receptors family 1 profile domain-containing protein</fullName>
    </recommendedName>
</protein>
<keyword evidence="2" id="KW-1003">Cell membrane</keyword>
<evidence type="ECO:0000256" key="10">
    <source>
        <dbReference type="SAM" id="Phobius"/>
    </source>
</evidence>
<keyword evidence="3 10" id="KW-0812">Transmembrane</keyword>
<sequence length="380" mass="41708">MAVNRYYRVVIPDRYRNYFTTRRVYISIAIIIVIASLGPGMAMMAQLSVSEFHYGKLICFMDTTAVFSLPTNSLPPKDKYLAVNVKDVTAPTLPPNADKHLAVNVEDFTAPALPPNADNNLAVNVENVTAPTLQPNAQMHLAVNVKDVTAPNVPPNADNNLAVNVEDFTAPTLPPNADNNLAVNVEDFTAPTVPPNANNNLAVIVENVTAPTLPPNAQMHLAVNVKDVTAPTVPSNSDKHSAVNVKDFTAPTLIPNAQMRLAVNVEDVKVTKTLFVTVVGFIVCWAPIAVIDMVGVFFSHLDIPREVYLAYILLGYGSSSINPFIYGILNRSFRREFINILSFRRRSRIHLPVIGKSKVHAAKGSRYNSRQKWPDISCQE</sequence>
<dbReference type="Pfam" id="PF00001">
    <property type="entry name" value="7tm_1"/>
    <property type="match status" value="1"/>
</dbReference>
<dbReference type="EMBL" id="DS469519">
    <property type="protein sequence ID" value="EDO47453.1"/>
    <property type="molecule type" value="Genomic_DNA"/>
</dbReference>
<dbReference type="HOGENOM" id="CLU_728256_0_0_1"/>
<keyword evidence="13" id="KW-1185">Reference proteome</keyword>
<gene>
    <name evidence="12" type="ORF">NEMVEDRAFT_v1g199164</name>
</gene>
<evidence type="ECO:0000256" key="2">
    <source>
        <dbReference type="ARBA" id="ARBA00022475"/>
    </source>
</evidence>
<dbReference type="AlphaFoldDB" id="A7RM70"/>
<proteinExistence type="predicted"/>
<feature type="transmembrane region" description="Helical" evidence="10">
    <location>
        <begin position="307"/>
        <end position="329"/>
    </location>
</feature>
<dbReference type="SUPFAM" id="SSF81321">
    <property type="entry name" value="Family A G protein-coupled receptor-like"/>
    <property type="match status" value="1"/>
</dbReference>
<dbReference type="InterPro" id="IPR017452">
    <property type="entry name" value="GPCR_Rhodpsn_7TM"/>
</dbReference>
<comment type="subcellular location">
    <subcellularLocation>
        <location evidence="1">Cell membrane</location>
        <topology evidence="1">Multi-pass membrane protein</topology>
    </subcellularLocation>
</comment>